<dbReference type="PROSITE" id="PS00802">
    <property type="entry name" value="TRANSKETOLASE_2"/>
    <property type="match status" value="1"/>
</dbReference>
<dbReference type="HAMAP" id="MF_00315">
    <property type="entry name" value="DXP_synth"/>
    <property type="match status" value="1"/>
</dbReference>
<keyword evidence="14" id="KW-1185">Reference proteome</keyword>
<comment type="cofactor">
    <cofactor evidence="11">
        <name>Mg(2+)</name>
        <dbReference type="ChEBI" id="CHEBI:18420"/>
    </cofactor>
    <text evidence="11">Binds 1 Mg(2+) ion per subunit.</text>
</comment>
<dbReference type="InterPro" id="IPR005475">
    <property type="entry name" value="Transketolase-like_Pyr-bd"/>
</dbReference>
<comment type="catalytic activity">
    <reaction evidence="11">
        <text>D-glyceraldehyde 3-phosphate + pyruvate + H(+) = 1-deoxy-D-xylulose 5-phosphate + CO2</text>
        <dbReference type="Rhea" id="RHEA:12605"/>
        <dbReference type="ChEBI" id="CHEBI:15361"/>
        <dbReference type="ChEBI" id="CHEBI:15378"/>
        <dbReference type="ChEBI" id="CHEBI:16526"/>
        <dbReference type="ChEBI" id="CHEBI:57792"/>
        <dbReference type="ChEBI" id="CHEBI:59776"/>
        <dbReference type="EC" id="2.2.1.7"/>
    </reaction>
</comment>
<dbReference type="AlphaFoldDB" id="A0A9X1V8B5"/>
<dbReference type="InterPro" id="IPR009014">
    <property type="entry name" value="Transketo_C/PFOR_II"/>
</dbReference>
<dbReference type="SMART" id="SM00861">
    <property type="entry name" value="Transket_pyr"/>
    <property type="match status" value="1"/>
</dbReference>
<dbReference type="PANTHER" id="PTHR43322:SF5">
    <property type="entry name" value="1-DEOXY-D-XYLULOSE-5-PHOSPHATE SYNTHASE, CHLOROPLASTIC"/>
    <property type="match status" value="1"/>
</dbReference>
<accession>A0A9X1V8B5</accession>
<dbReference type="EC" id="2.2.1.7" evidence="11"/>
<evidence type="ECO:0000313" key="14">
    <source>
        <dbReference type="Proteomes" id="UP001139263"/>
    </source>
</evidence>
<protein>
    <recommendedName>
        <fullName evidence="11">1-deoxy-D-xylulose-5-phosphate synthase</fullName>
        <ecNumber evidence="11">2.2.1.7</ecNumber>
    </recommendedName>
    <alternativeName>
        <fullName evidence="11">1-deoxyxylulose-5-phosphate synthase</fullName>
        <shortName evidence="11">DXP synthase</shortName>
        <shortName evidence="11">DXPS</shortName>
    </alternativeName>
</protein>
<dbReference type="InterPro" id="IPR005477">
    <property type="entry name" value="Dxylulose-5-P_synthase"/>
</dbReference>
<evidence type="ECO:0000256" key="6">
    <source>
        <dbReference type="ARBA" id="ARBA00022842"/>
    </source>
</evidence>
<reference evidence="13" key="1">
    <citation type="submission" date="2022-03" db="EMBL/GenBank/DDBJ databases">
        <title>Draft Genome Sequence of Firmicute Strain S0AB, a Heterotrophic Iron/Sulfur-Oxidizing Extreme Acidophile.</title>
        <authorList>
            <person name="Vergara E."/>
            <person name="Pakostova E."/>
            <person name="Johnson D.B."/>
            <person name="Holmes D.S."/>
        </authorList>
    </citation>
    <scope>NUCLEOTIDE SEQUENCE</scope>
    <source>
        <strain evidence="13">S0AB</strain>
    </source>
</reference>
<dbReference type="NCBIfam" id="NF003933">
    <property type="entry name" value="PRK05444.2-2"/>
    <property type="match status" value="1"/>
</dbReference>
<comment type="similarity">
    <text evidence="2 11">Belongs to the transketolase family. DXPS subfamily.</text>
</comment>
<evidence type="ECO:0000256" key="8">
    <source>
        <dbReference type="ARBA" id="ARBA00023052"/>
    </source>
</evidence>
<comment type="caution">
    <text evidence="13">The sequence shown here is derived from an EMBL/GenBank/DDBJ whole genome shotgun (WGS) entry which is preliminary data.</text>
</comment>
<evidence type="ECO:0000256" key="9">
    <source>
        <dbReference type="ARBA" id="ARBA00023229"/>
    </source>
</evidence>
<feature type="binding site" evidence="11">
    <location>
        <position position="173"/>
    </location>
    <ligand>
        <name>thiamine diphosphate</name>
        <dbReference type="ChEBI" id="CHEBI:58937"/>
    </ligand>
</feature>
<dbReference type="InterPro" id="IPR020826">
    <property type="entry name" value="Transketolase_BS"/>
</dbReference>
<dbReference type="Gene3D" id="3.40.50.970">
    <property type="match status" value="2"/>
</dbReference>
<dbReference type="Proteomes" id="UP001139263">
    <property type="component" value="Unassembled WGS sequence"/>
</dbReference>
<dbReference type="GO" id="GO:0008661">
    <property type="term" value="F:1-deoxy-D-xylulose-5-phosphate synthase activity"/>
    <property type="evidence" value="ECO:0007669"/>
    <property type="project" value="UniProtKB-UniRule"/>
</dbReference>
<gene>
    <name evidence="11 13" type="primary">dxs</name>
    <name evidence="13" type="ORF">MM817_01404</name>
</gene>
<sequence>MFLERVNDPADIKRLTIPELETLSIEIRDFLVQSITSTGGHFGANLGVVELTVALHYVFNSPVDRIVWDVGHQAYVHKILTGRKQDFPTLRQFHGLAGFPKRSESPHDFFGVGHASTSISAALGMAIARDLHKENHHVLAVIGDGAMTGGIAFEALNHAGHLKKRLLVVLNDNEMSISPNVGAISHYLTRLRTDPYYGKIKGELETLLKRIPAFGSRIANTAERFKDTLKYAMVPGMLFEEMGFSYFGPVPGHDIAQVIHLLRQAKEMDGPVILHVITQKGKGYPSAEAAPDKLHSIGGAVVKPKATAPSYTGVFGKTLVDLAKKDKRIVAVTAAMLNSGLNEFALEFPDRCFDVGIAEQHAATLCAGLSTAGMRPIFSVYSTFLQRAYDQVIHDICIQQLPVVIAIDRAGLVGPDGETHQGAFDAAFLRAIPNMTIMMPKDEGELRHMLYTAFTLSGPVAVRFAREDGIGVALDVPYEEIPVGKSEVIREGRDVALLALGPMVAVAENASLMLAERGISAQVVNMRFVKPIDEEALRNLALKNMPIVTIEEGTIKGGLGSAVLEYFALQKLQCSVYPIGLPDHFIEHGSRPELLHQVGLTSEHIAEVAITLVENQHGQKWVNRKTAGR</sequence>
<dbReference type="NCBIfam" id="TIGR00204">
    <property type="entry name" value="dxs"/>
    <property type="match status" value="1"/>
</dbReference>
<evidence type="ECO:0000256" key="11">
    <source>
        <dbReference type="HAMAP-Rule" id="MF_00315"/>
    </source>
</evidence>
<organism evidence="13 14">
    <name type="scientific">Sulfoacidibacillus ferrooxidans</name>
    <dbReference type="NCBI Taxonomy" id="2005001"/>
    <lineage>
        <taxon>Bacteria</taxon>
        <taxon>Bacillati</taxon>
        <taxon>Bacillota</taxon>
        <taxon>Bacilli</taxon>
        <taxon>Bacillales</taxon>
        <taxon>Alicyclobacillaceae</taxon>
        <taxon>Sulfoacidibacillus</taxon>
    </lineage>
</organism>
<dbReference type="Pfam" id="PF02779">
    <property type="entry name" value="Transket_pyr"/>
    <property type="match status" value="1"/>
</dbReference>
<evidence type="ECO:0000256" key="3">
    <source>
        <dbReference type="ARBA" id="ARBA00011738"/>
    </source>
</evidence>
<dbReference type="PANTHER" id="PTHR43322">
    <property type="entry name" value="1-D-DEOXYXYLULOSE 5-PHOSPHATE SYNTHASE-RELATED"/>
    <property type="match status" value="1"/>
</dbReference>
<proteinExistence type="inferred from homology"/>
<dbReference type="GO" id="GO:0019288">
    <property type="term" value="P:isopentenyl diphosphate biosynthetic process, methylerythritol 4-phosphate pathway"/>
    <property type="evidence" value="ECO:0007669"/>
    <property type="project" value="TreeGrafter"/>
</dbReference>
<feature type="binding site" evidence="11">
    <location>
        <position position="144"/>
    </location>
    <ligand>
        <name>Mg(2+)</name>
        <dbReference type="ChEBI" id="CHEBI:18420"/>
    </ligand>
</feature>
<dbReference type="RefSeq" id="WP_241713004.1">
    <property type="nucleotide sequence ID" value="NZ_JALBUF010000003.1"/>
</dbReference>
<dbReference type="PROSITE" id="PS00801">
    <property type="entry name" value="TRANSKETOLASE_1"/>
    <property type="match status" value="1"/>
</dbReference>
<keyword evidence="9 11" id="KW-0414">Isoprene biosynthesis</keyword>
<feature type="binding site" evidence="11">
    <location>
        <begin position="145"/>
        <end position="146"/>
    </location>
    <ligand>
        <name>thiamine diphosphate</name>
        <dbReference type="ChEBI" id="CHEBI:58937"/>
    </ligand>
</feature>
<evidence type="ECO:0000256" key="2">
    <source>
        <dbReference type="ARBA" id="ARBA00011081"/>
    </source>
</evidence>
<dbReference type="InterPro" id="IPR029061">
    <property type="entry name" value="THDP-binding"/>
</dbReference>
<dbReference type="GO" id="GO:0005829">
    <property type="term" value="C:cytosol"/>
    <property type="evidence" value="ECO:0007669"/>
    <property type="project" value="TreeGrafter"/>
</dbReference>
<keyword evidence="8 11" id="KW-0786">Thiamine pyrophosphate</keyword>
<dbReference type="FunFam" id="3.40.50.920:FF:000002">
    <property type="entry name" value="1-deoxy-D-xylulose-5-phosphate synthase"/>
    <property type="match status" value="1"/>
</dbReference>
<evidence type="ECO:0000256" key="7">
    <source>
        <dbReference type="ARBA" id="ARBA00022977"/>
    </source>
</evidence>
<keyword evidence="5 11" id="KW-0479">Metal-binding</keyword>
<feature type="binding site" evidence="11">
    <location>
        <position position="284"/>
    </location>
    <ligand>
        <name>thiamine diphosphate</name>
        <dbReference type="ChEBI" id="CHEBI:58937"/>
    </ligand>
</feature>
<feature type="binding site" evidence="11">
    <location>
        <begin position="113"/>
        <end position="115"/>
    </location>
    <ligand>
        <name>thiamine diphosphate</name>
        <dbReference type="ChEBI" id="CHEBI:58937"/>
    </ligand>
</feature>
<evidence type="ECO:0000256" key="10">
    <source>
        <dbReference type="ARBA" id="ARBA00055605"/>
    </source>
</evidence>
<evidence type="ECO:0000256" key="5">
    <source>
        <dbReference type="ARBA" id="ARBA00022723"/>
    </source>
</evidence>
<evidence type="ECO:0000256" key="4">
    <source>
        <dbReference type="ARBA" id="ARBA00022679"/>
    </source>
</evidence>
<keyword evidence="4 11" id="KW-0808">Transferase</keyword>
<dbReference type="GO" id="GO:0016114">
    <property type="term" value="P:terpenoid biosynthetic process"/>
    <property type="evidence" value="ECO:0007669"/>
    <property type="project" value="UniProtKB-UniRule"/>
</dbReference>
<dbReference type="SUPFAM" id="SSF52922">
    <property type="entry name" value="TK C-terminal domain-like"/>
    <property type="match status" value="1"/>
</dbReference>
<keyword evidence="7 11" id="KW-0784">Thiamine biosynthesis</keyword>
<feature type="binding site" evidence="11">
    <location>
        <position position="173"/>
    </location>
    <ligand>
        <name>Mg(2+)</name>
        <dbReference type="ChEBI" id="CHEBI:18420"/>
    </ligand>
</feature>
<evidence type="ECO:0000259" key="12">
    <source>
        <dbReference type="SMART" id="SM00861"/>
    </source>
</evidence>
<dbReference type="GO" id="GO:0000287">
    <property type="term" value="F:magnesium ion binding"/>
    <property type="evidence" value="ECO:0007669"/>
    <property type="project" value="UniProtKB-UniRule"/>
</dbReference>
<dbReference type="GO" id="GO:0009228">
    <property type="term" value="P:thiamine biosynthetic process"/>
    <property type="evidence" value="ECO:0007669"/>
    <property type="project" value="UniProtKB-UniRule"/>
</dbReference>
<keyword evidence="6 11" id="KW-0460">Magnesium</keyword>
<dbReference type="SUPFAM" id="SSF52518">
    <property type="entry name" value="Thiamin diphosphate-binding fold (THDP-binding)"/>
    <property type="match status" value="2"/>
</dbReference>
<dbReference type="CDD" id="cd07033">
    <property type="entry name" value="TPP_PYR_DXS_TK_like"/>
    <property type="match status" value="1"/>
</dbReference>
<dbReference type="Pfam" id="PF13292">
    <property type="entry name" value="DXP_synthase_N"/>
    <property type="match status" value="1"/>
</dbReference>
<dbReference type="Pfam" id="PF02780">
    <property type="entry name" value="Transketolase_C"/>
    <property type="match status" value="1"/>
</dbReference>
<dbReference type="GO" id="GO:0030976">
    <property type="term" value="F:thiamine pyrophosphate binding"/>
    <property type="evidence" value="ECO:0007669"/>
    <property type="project" value="UniProtKB-UniRule"/>
</dbReference>
<evidence type="ECO:0000313" key="13">
    <source>
        <dbReference type="EMBL" id="MCI0183134.1"/>
    </source>
</evidence>
<feature type="binding site" evidence="11">
    <location>
        <position position="359"/>
    </location>
    <ligand>
        <name>thiamine diphosphate</name>
        <dbReference type="ChEBI" id="CHEBI:58937"/>
    </ligand>
</feature>
<comment type="subunit">
    <text evidence="3 11">Homodimer.</text>
</comment>
<comment type="cofactor">
    <cofactor evidence="11">
        <name>thiamine diphosphate</name>
        <dbReference type="ChEBI" id="CHEBI:58937"/>
    </cofactor>
    <text evidence="11">Binds 1 thiamine pyrophosphate per subunit.</text>
</comment>
<comment type="function">
    <text evidence="10 11">Catalyzes the acyloin condensation reaction between C atoms 2 and 3 of pyruvate and glyceraldehyde 3-phosphate to yield 1-deoxy-D-xylulose-5-phosphate (DXP).</text>
</comment>
<name>A0A9X1V8B5_9BACL</name>
<comment type="pathway">
    <text evidence="1 11">Metabolic intermediate biosynthesis; 1-deoxy-D-xylulose 5-phosphate biosynthesis; 1-deoxy-D-xylulose 5-phosphate from D-glyceraldehyde 3-phosphate and pyruvate: step 1/1.</text>
</comment>
<dbReference type="EMBL" id="JALBUF010000003">
    <property type="protein sequence ID" value="MCI0183134.1"/>
    <property type="molecule type" value="Genomic_DNA"/>
</dbReference>
<evidence type="ECO:0000256" key="1">
    <source>
        <dbReference type="ARBA" id="ARBA00004980"/>
    </source>
</evidence>
<dbReference type="Gene3D" id="3.40.50.920">
    <property type="match status" value="1"/>
</dbReference>
<feature type="binding site" evidence="11">
    <location>
        <position position="72"/>
    </location>
    <ligand>
        <name>thiamine diphosphate</name>
        <dbReference type="ChEBI" id="CHEBI:58937"/>
    </ligand>
</feature>
<dbReference type="CDD" id="cd02007">
    <property type="entry name" value="TPP_DXS"/>
    <property type="match status" value="1"/>
</dbReference>
<feature type="domain" description="Transketolase-like pyrimidine-binding" evidence="12">
    <location>
        <begin position="309"/>
        <end position="472"/>
    </location>
</feature>
<dbReference type="InterPro" id="IPR049557">
    <property type="entry name" value="Transketolase_CS"/>
</dbReference>
<dbReference type="FunFam" id="3.40.50.970:FF:000005">
    <property type="entry name" value="1-deoxy-D-xylulose-5-phosphate synthase"/>
    <property type="match status" value="1"/>
</dbReference>
<dbReference type="InterPro" id="IPR033248">
    <property type="entry name" value="Transketolase_C"/>
</dbReference>